<sequence length="133" mass="14160">MQTLRSEFAKKGQHPRTWMKNATPAEREVLKKYRQKGRRRGALGGLAGASVMAGVWRAAALGTGLGVTGVVVGGVIGAGVSLRTSGIRKEMATEMLLLPSDKSPRAAEARGILMTKLPNNAFVQELMKNPAFA</sequence>
<keyword evidence="1" id="KW-1133">Transmembrane helix</keyword>
<protein>
    <submittedName>
        <fullName evidence="2">Uncharacterized protein</fullName>
    </submittedName>
</protein>
<dbReference type="Proteomes" id="UP000693981">
    <property type="component" value="Unassembled WGS sequence"/>
</dbReference>
<proteinExistence type="predicted"/>
<accession>A0A8T1V2R8</accession>
<evidence type="ECO:0000313" key="2">
    <source>
        <dbReference type="EMBL" id="KAG7375582.1"/>
    </source>
</evidence>
<gene>
    <name evidence="2" type="ORF">PHYBOEH_002325</name>
</gene>
<evidence type="ECO:0000313" key="3">
    <source>
        <dbReference type="Proteomes" id="UP000693981"/>
    </source>
</evidence>
<keyword evidence="1" id="KW-0472">Membrane</keyword>
<name>A0A8T1V2R8_9STRA</name>
<dbReference type="EMBL" id="JAGDFL010001572">
    <property type="protein sequence ID" value="KAG7375582.1"/>
    <property type="molecule type" value="Genomic_DNA"/>
</dbReference>
<feature type="transmembrane region" description="Helical" evidence="1">
    <location>
        <begin position="41"/>
        <end position="59"/>
    </location>
</feature>
<keyword evidence="1" id="KW-0812">Transmembrane</keyword>
<dbReference type="OrthoDB" id="125419at2759"/>
<feature type="non-terminal residue" evidence="2">
    <location>
        <position position="1"/>
    </location>
</feature>
<evidence type="ECO:0000256" key="1">
    <source>
        <dbReference type="SAM" id="Phobius"/>
    </source>
</evidence>
<keyword evidence="3" id="KW-1185">Reference proteome</keyword>
<comment type="caution">
    <text evidence="2">The sequence shown here is derived from an EMBL/GenBank/DDBJ whole genome shotgun (WGS) entry which is preliminary data.</text>
</comment>
<feature type="transmembrane region" description="Helical" evidence="1">
    <location>
        <begin position="65"/>
        <end position="82"/>
    </location>
</feature>
<dbReference type="AlphaFoldDB" id="A0A8T1V2R8"/>
<reference evidence="2" key="1">
    <citation type="submission" date="2021-02" db="EMBL/GenBank/DDBJ databases">
        <authorList>
            <person name="Palmer J.M."/>
        </authorList>
    </citation>
    <scope>NUCLEOTIDE SEQUENCE</scope>
    <source>
        <strain evidence="2">SCRP23</strain>
    </source>
</reference>
<organism evidence="2 3">
    <name type="scientific">Phytophthora boehmeriae</name>
    <dbReference type="NCBI Taxonomy" id="109152"/>
    <lineage>
        <taxon>Eukaryota</taxon>
        <taxon>Sar</taxon>
        <taxon>Stramenopiles</taxon>
        <taxon>Oomycota</taxon>
        <taxon>Peronosporomycetes</taxon>
        <taxon>Peronosporales</taxon>
        <taxon>Peronosporaceae</taxon>
        <taxon>Phytophthora</taxon>
    </lineage>
</organism>